<evidence type="ECO:0000259" key="10">
    <source>
        <dbReference type="Pfam" id="PF11967"/>
    </source>
</evidence>
<dbReference type="Gene3D" id="1.20.1440.120">
    <property type="entry name" value="Recombination protein O, C-terminal domain"/>
    <property type="match status" value="1"/>
</dbReference>
<feature type="region of interest" description="Disordered" evidence="9">
    <location>
        <begin position="1"/>
        <end position="25"/>
    </location>
</feature>
<reference evidence="12" key="1">
    <citation type="journal article" date="2019" name="Int. J. Syst. Evol. Microbiol.">
        <title>The Global Catalogue of Microorganisms (GCM) 10K type strain sequencing project: providing services to taxonomists for standard genome sequencing and annotation.</title>
        <authorList>
            <consortium name="The Broad Institute Genomics Platform"/>
            <consortium name="The Broad Institute Genome Sequencing Center for Infectious Disease"/>
            <person name="Wu L."/>
            <person name="Ma J."/>
        </authorList>
    </citation>
    <scope>NUCLEOTIDE SEQUENCE [LARGE SCALE GENOMIC DNA]</scope>
    <source>
        <strain evidence="12">JCM 17738</strain>
    </source>
</reference>
<dbReference type="EMBL" id="BAABFX010000037">
    <property type="protein sequence ID" value="GAA4399840.1"/>
    <property type="molecule type" value="Genomic_DNA"/>
</dbReference>
<evidence type="ECO:0000256" key="2">
    <source>
        <dbReference type="ARBA" id="ARBA00007452"/>
    </source>
</evidence>
<comment type="function">
    <text evidence="1 8">Involved in DNA repair and RecF pathway recombination.</text>
</comment>
<evidence type="ECO:0000256" key="4">
    <source>
        <dbReference type="ARBA" id="ARBA00022763"/>
    </source>
</evidence>
<evidence type="ECO:0000313" key="11">
    <source>
        <dbReference type="EMBL" id="GAA4399840.1"/>
    </source>
</evidence>
<dbReference type="Pfam" id="PF02565">
    <property type="entry name" value="RecO_C"/>
    <property type="match status" value="1"/>
</dbReference>
<dbReference type="SUPFAM" id="SSF57863">
    <property type="entry name" value="ArfGap/RecO-like zinc finger"/>
    <property type="match status" value="1"/>
</dbReference>
<dbReference type="Gene3D" id="2.40.50.140">
    <property type="entry name" value="Nucleic acid-binding proteins"/>
    <property type="match status" value="1"/>
</dbReference>
<name>A0ABP8K316_9MICO</name>
<dbReference type="PANTHER" id="PTHR33991:SF1">
    <property type="entry name" value="DNA REPAIR PROTEIN RECO"/>
    <property type="match status" value="1"/>
</dbReference>
<evidence type="ECO:0000256" key="7">
    <source>
        <dbReference type="ARBA" id="ARBA00033409"/>
    </source>
</evidence>
<protein>
    <recommendedName>
        <fullName evidence="3 8">DNA repair protein RecO</fullName>
    </recommendedName>
    <alternativeName>
        <fullName evidence="7 8">Recombination protein O</fullName>
    </alternativeName>
</protein>
<proteinExistence type="inferred from homology"/>
<evidence type="ECO:0000256" key="1">
    <source>
        <dbReference type="ARBA" id="ARBA00003065"/>
    </source>
</evidence>
<dbReference type="PANTHER" id="PTHR33991">
    <property type="entry name" value="DNA REPAIR PROTEIN RECO"/>
    <property type="match status" value="1"/>
</dbReference>
<evidence type="ECO:0000256" key="3">
    <source>
        <dbReference type="ARBA" id="ARBA00021310"/>
    </source>
</evidence>
<feature type="domain" description="DNA replication/recombination mediator RecO N-terminal" evidence="10">
    <location>
        <begin position="31"/>
        <end position="105"/>
    </location>
</feature>
<dbReference type="Pfam" id="PF11967">
    <property type="entry name" value="RecO_N"/>
    <property type="match status" value="1"/>
</dbReference>
<dbReference type="NCBIfam" id="TIGR00613">
    <property type="entry name" value="reco"/>
    <property type="match status" value="1"/>
</dbReference>
<dbReference type="InterPro" id="IPR003717">
    <property type="entry name" value="RecO"/>
</dbReference>
<dbReference type="InterPro" id="IPR042242">
    <property type="entry name" value="RecO_C"/>
</dbReference>
<keyword evidence="5 8" id="KW-0233">DNA recombination</keyword>
<evidence type="ECO:0000256" key="9">
    <source>
        <dbReference type="SAM" id="MobiDB-lite"/>
    </source>
</evidence>
<evidence type="ECO:0000256" key="5">
    <source>
        <dbReference type="ARBA" id="ARBA00023172"/>
    </source>
</evidence>
<keyword evidence="4 8" id="KW-0227">DNA damage</keyword>
<dbReference type="InterPro" id="IPR037278">
    <property type="entry name" value="ARFGAP/RecO"/>
</dbReference>
<dbReference type="InterPro" id="IPR012340">
    <property type="entry name" value="NA-bd_OB-fold"/>
</dbReference>
<dbReference type="HAMAP" id="MF_00201">
    <property type="entry name" value="RecO"/>
    <property type="match status" value="1"/>
</dbReference>
<organism evidence="11 12">
    <name type="scientific">Ornithinibacter aureus</name>
    <dbReference type="NCBI Taxonomy" id="622664"/>
    <lineage>
        <taxon>Bacteria</taxon>
        <taxon>Bacillati</taxon>
        <taxon>Actinomycetota</taxon>
        <taxon>Actinomycetes</taxon>
        <taxon>Micrococcales</taxon>
        <taxon>Intrasporangiaceae</taxon>
        <taxon>Ornithinibacter</taxon>
    </lineage>
</organism>
<evidence type="ECO:0000256" key="6">
    <source>
        <dbReference type="ARBA" id="ARBA00023204"/>
    </source>
</evidence>
<comment type="caution">
    <text evidence="11">The sequence shown here is derived from an EMBL/GenBank/DDBJ whole genome shotgun (WGS) entry which is preliminary data.</text>
</comment>
<evidence type="ECO:0000256" key="8">
    <source>
        <dbReference type="HAMAP-Rule" id="MF_00201"/>
    </source>
</evidence>
<sequence length="268" mass="29074">MAPERLAHVTGAARHPRDVSASTDNGAVPLYRDEAIVLRTQKLGEADRIVTLLTRRLGKVRVVGKGVRRTKSRFGSRLEPGMHIDVQCYEGRTLDTVTQVETLDPWGDAIARDYPSYTAATAVLETCDRLTEEREPALQQYLLLAGAVRSLAGREHDPNLVLDAYLLRALAVAGWAPSFHDCAKCGAPGPHRGFHVVAGGAVCPSCRPPGSAAPAPETLLLLSALLAGDWAIADASDLHHRREGSGLTAAFLQWHIERGIRSLRMVER</sequence>
<keyword evidence="6 8" id="KW-0234">DNA repair</keyword>
<keyword evidence="12" id="KW-1185">Reference proteome</keyword>
<gene>
    <name evidence="8 11" type="primary">recO</name>
    <name evidence="11" type="ORF">GCM10023153_26460</name>
</gene>
<dbReference type="SUPFAM" id="SSF50249">
    <property type="entry name" value="Nucleic acid-binding proteins"/>
    <property type="match status" value="1"/>
</dbReference>
<comment type="similarity">
    <text evidence="2 8">Belongs to the RecO family.</text>
</comment>
<dbReference type="Proteomes" id="UP001500390">
    <property type="component" value="Unassembled WGS sequence"/>
</dbReference>
<dbReference type="InterPro" id="IPR022572">
    <property type="entry name" value="DNA_rep/recomb_RecO_N"/>
</dbReference>
<accession>A0ABP8K316</accession>
<evidence type="ECO:0000313" key="12">
    <source>
        <dbReference type="Proteomes" id="UP001500390"/>
    </source>
</evidence>